<protein>
    <submittedName>
        <fullName evidence="2">Putative secreted protein</fullName>
    </submittedName>
</protein>
<keyword evidence="1" id="KW-0732">Signal</keyword>
<accession>A0A2M4CF84</accession>
<evidence type="ECO:0000256" key="1">
    <source>
        <dbReference type="SAM" id="SignalP"/>
    </source>
</evidence>
<evidence type="ECO:0000313" key="2">
    <source>
        <dbReference type="EMBL" id="MBW63895.1"/>
    </source>
</evidence>
<dbReference type="AlphaFoldDB" id="A0A2M4CF84"/>
<feature type="chain" id="PRO_5014934698" evidence="1">
    <location>
        <begin position="23"/>
        <end position="68"/>
    </location>
</feature>
<feature type="signal peptide" evidence="1">
    <location>
        <begin position="1"/>
        <end position="22"/>
    </location>
</feature>
<proteinExistence type="predicted"/>
<sequence length="68" mass="7921">MPPSGRWKLLAVCLKLATGTETQKNQIILHRRLGQQCGCAHHWNRETEQTHLNDVFKTFTAWRCQQFG</sequence>
<organism evidence="2">
    <name type="scientific">Anopheles marajoara</name>
    <dbReference type="NCBI Taxonomy" id="58244"/>
    <lineage>
        <taxon>Eukaryota</taxon>
        <taxon>Metazoa</taxon>
        <taxon>Ecdysozoa</taxon>
        <taxon>Arthropoda</taxon>
        <taxon>Hexapoda</taxon>
        <taxon>Insecta</taxon>
        <taxon>Pterygota</taxon>
        <taxon>Neoptera</taxon>
        <taxon>Endopterygota</taxon>
        <taxon>Diptera</taxon>
        <taxon>Nematocera</taxon>
        <taxon>Culicoidea</taxon>
        <taxon>Culicidae</taxon>
        <taxon>Anophelinae</taxon>
        <taxon>Anopheles</taxon>
    </lineage>
</organism>
<name>A0A2M4CF84_9DIPT</name>
<dbReference type="EMBL" id="GGFJ01014754">
    <property type="protein sequence ID" value="MBW63895.1"/>
    <property type="molecule type" value="Transcribed_RNA"/>
</dbReference>
<reference evidence="2" key="1">
    <citation type="submission" date="2018-01" db="EMBL/GenBank/DDBJ databases">
        <title>An insight into the sialome of Amazonian anophelines.</title>
        <authorList>
            <person name="Ribeiro J.M."/>
            <person name="Scarpassa V."/>
            <person name="Calvo E."/>
        </authorList>
    </citation>
    <scope>NUCLEOTIDE SEQUENCE</scope>
    <source>
        <tissue evidence="2">Salivary glands</tissue>
    </source>
</reference>